<evidence type="ECO:0000256" key="3">
    <source>
        <dbReference type="SAM" id="SignalP"/>
    </source>
</evidence>
<reference evidence="5" key="1">
    <citation type="journal article" date="2024" name="IScience">
        <title>Strigolactones Initiate the Formation of Haustorium-like Structures in Castilleja.</title>
        <authorList>
            <person name="Buerger M."/>
            <person name="Peterson D."/>
            <person name="Chory J."/>
        </authorList>
    </citation>
    <scope>NUCLEOTIDE SEQUENCE [LARGE SCALE GENOMIC DNA]</scope>
</reference>
<proteinExistence type="predicted"/>
<keyword evidence="5" id="KW-1185">Reference proteome</keyword>
<feature type="transmembrane region" description="Helical" evidence="2">
    <location>
        <begin position="86"/>
        <end position="106"/>
    </location>
</feature>
<evidence type="ECO:0000313" key="5">
    <source>
        <dbReference type="Proteomes" id="UP001632038"/>
    </source>
</evidence>
<feature type="region of interest" description="Disordered" evidence="1">
    <location>
        <begin position="43"/>
        <end position="62"/>
    </location>
</feature>
<dbReference type="PANTHER" id="PTHR34558">
    <property type="entry name" value="EXPRESSED PROTEIN"/>
    <property type="match status" value="1"/>
</dbReference>
<keyword evidence="2" id="KW-1133">Transmembrane helix</keyword>
<keyword evidence="2" id="KW-0472">Membrane</keyword>
<gene>
    <name evidence="4" type="ORF">CASFOL_015648</name>
</gene>
<organism evidence="4 5">
    <name type="scientific">Castilleja foliolosa</name>
    <dbReference type="NCBI Taxonomy" id="1961234"/>
    <lineage>
        <taxon>Eukaryota</taxon>
        <taxon>Viridiplantae</taxon>
        <taxon>Streptophyta</taxon>
        <taxon>Embryophyta</taxon>
        <taxon>Tracheophyta</taxon>
        <taxon>Spermatophyta</taxon>
        <taxon>Magnoliopsida</taxon>
        <taxon>eudicotyledons</taxon>
        <taxon>Gunneridae</taxon>
        <taxon>Pentapetalae</taxon>
        <taxon>asterids</taxon>
        <taxon>lamiids</taxon>
        <taxon>Lamiales</taxon>
        <taxon>Orobanchaceae</taxon>
        <taxon>Pedicularideae</taxon>
        <taxon>Castillejinae</taxon>
        <taxon>Castilleja</taxon>
    </lineage>
</organism>
<accession>A0ABD3DE97</accession>
<keyword evidence="3" id="KW-0732">Signal</keyword>
<feature type="chain" id="PRO_5044878692" evidence="3">
    <location>
        <begin position="22"/>
        <end position="146"/>
    </location>
</feature>
<evidence type="ECO:0000313" key="4">
    <source>
        <dbReference type="EMBL" id="KAL3640680.1"/>
    </source>
</evidence>
<evidence type="ECO:0000256" key="2">
    <source>
        <dbReference type="SAM" id="Phobius"/>
    </source>
</evidence>
<keyword evidence="2" id="KW-0812">Transmembrane</keyword>
<dbReference type="AlphaFoldDB" id="A0ABD3DE97"/>
<evidence type="ECO:0000256" key="1">
    <source>
        <dbReference type="SAM" id="MobiDB-lite"/>
    </source>
</evidence>
<comment type="caution">
    <text evidence="4">The sequence shown here is derived from an EMBL/GenBank/DDBJ whole genome shotgun (WGS) entry which is preliminary data.</text>
</comment>
<feature type="signal peptide" evidence="3">
    <location>
        <begin position="1"/>
        <end position="21"/>
    </location>
</feature>
<dbReference type="Proteomes" id="UP001632038">
    <property type="component" value="Unassembled WGS sequence"/>
</dbReference>
<sequence length="146" mass="15924">MARLFLVWCLILVMKAHLILAEGSYMARKLGKHNIDNIEVYASSPSPSPSEAFKNEESGAAEQEQVLEQHHHHYDHHSSIDKSVCGGGVIIGVLVIIFLAAVFGYIRVTRRKSVVPVGSPAESPVRGERIVSAGGKQSIGQYTNMT</sequence>
<name>A0ABD3DE97_9LAMI</name>
<dbReference type="EMBL" id="JAVIJP010000017">
    <property type="protein sequence ID" value="KAL3640680.1"/>
    <property type="molecule type" value="Genomic_DNA"/>
</dbReference>
<dbReference type="PANTHER" id="PTHR34558:SF9">
    <property type="entry name" value="F3L24.15 PROTEIN"/>
    <property type="match status" value="1"/>
</dbReference>
<protein>
    <submittedName>
        <fullName evidence="4">Uncharacterized protein</fullName>
    </submittedName>
</protein>